<name>A0A8T8TLQ7_9BASI</name>
<sequence>MRAAPVISTFIILAILGPVIGTLVDPDYRQHCSEKASSYCRAGSFAGASEGDTHAWQQTYYGCLCQNWTMVYGTDCFGGCEEYNNDDGDYWAVGLLLVFNFLHIVTVLVAAVLDGVLFEDINGIATGRAH</sequence>
<keyword evidence="1" id="KW-0812">Transmembrane</keyword>
<protein>
    <recommendedName>
        <fullName evidence="5">Ion transport domain-containing protein</fullName>
    </recommendedName>
</protein>
<feature type="transmembrane region" description="Helical" evidence="1">
    <location>
        <begin position="90"/>
        <end position="113"/>
    </location>
</feature>
<feature type="chain" id="PRO_5035773331" description="Ion transport domain-containing protein" evidence="2">
    <location>
        <begin position="22"/>
        <end position="130"/>
    </location>
</feature>
<keyword evidence="2" id="KW-0732">Signal</keyword>
<proteinExistence type="predicted"/>
<evidence type="ECO:0008006" key="5">
    <source>
        <dbReference type="Google" id="ProtNLM"/>
    </source>
</evidence>
<dbReference type="EMBL" id="LWDD02000289">
    <property type="protein sequence ID" value="KAE8262015.1"/>
    <property type="molecule type" value="Genomic_DNA"/>
</dbReference>
<dbReference type="AlphaFoldDB" id="A0A8T8TLQ7"/>
<reference evidence="3" key="1">
    <citation type="submission" date="2016-04" db="EMBL/GenBank/DDBJ databases">
        <authorList>
            <person name="Nguyen H.D."/>
            <person name="Kesanakurti P."/>
            <person name="Cullis J."/>
            <person name="Levesque C.A."/>
            <person name="Hambleton S."/>
        </authorList>
    </citation>
    <scope>NUCLEOTIDE SEQUENCE</scope>
    <source>
        <strain evidence="3">DAOMC 238032</strain>
    </source>
</reference>
<evidence type="ECO:0000313" key="4">
    <source>
        <dbReference type="Proteomes" id="UP000077671"/>
    </source>
</evidence>
<keyword evidence="1" id="KW-0472">Membrane</keyword>
<evidence type="ECO:0000256" key="2">
    <source>
        <dbReference type="SAM" id="SignalP"/>
    </source>
</evidence>
<dbReference type="Proteomes" id="UP000077671">
    <property type="component" value="Unassembled WGS sequence"/>
</dbReference>
<keyword evidence="1" id="KW-1133">Transmembrane helix</keyword>
<accession>A0A8T8TLQ7</accession>
<evidence type="ECO:0000256" key="1">
    <source>
        <dbReference type="SAM" id="Phobius"/>
    </source>
</evidence>
<comment type="caution">
    <text evidence="3">The sequence shown here is derived from an EMBL/GenBank/DDBJ whole genome shotgun (WGS) entry which is preliminary data.</text>
</comment>
<feature type="signal peptide" evidence="2">
    <location>
        <begin position="1"/>
        <end position="21"/>
    </location>
</feature>
<gene>
    <name evidence="3" type="ORF">A4X03_0g2785</name>
</gene>
<organism evidence="3 4">
    <name type="scientific">Tilletia caries</name>
    <name type="common">wheat bunt fungus</name>
    <dbReference type="NCBI Taxonomy" id="13290"/>
    <lineage>
        <taxon>Eukaryota</taxon>
        <taxon>Fungi</taxon>
        <taxon>Dikarya</taxon>
        <taxon>Basidiomycota</taxon>
        <taxon>Ustilaginomycotina</taxon>
        <taxon>Exobasidiomycetes</taxon>
        <taxon>Tilletiales</taxon>
        <taxon>Tilletiaceae</taxon>
        <taxon>Tilletia</taxon>
    </lineage>
</organism>
<evidence type="ECO:0000313" key="3">
    <source>
        <dbReference type="EMBL" id="KAE8262015.1"/>
    </source>
</evidence>
<reference evidence="3" key="2">
    <citation type="journal article" date="2019" name="IMA Fungus">
        <title>Genome sequencing and comparison of five Tilletia species to identify candidate genes for the detection of regulated species infecting wheat.</title>
        <authorList>
            <person name="Nguyen H.D.T."/>
            <person name="Sultana T."/>
            <person name="Kesanakurti P."/>
            <person name="Hambleton S."/>
        </authorList>
    </citation>
    <scope>NUCLEOTIDE SEQUENCE</scope>
    <source>
        <strain evidence="3">DAOMC 238032</strain>
    </source>
</reference>